<name>A0A0T7PKF7_MYCTX</name>
<sequence>MIACSGHFMGEQNFRRQLLCGMYGLRVTTAM</sequence>
<evidence type="ECO:0000313" key="7">
    <source>
        <dbReference type="Proteomes" id="UP000046680"/>
    </source>
</evidence>
<protein>
    <submittedName>
        <fullName evidence="1">Uncharacterized protein</fullName>
    </submittedName>
</protein>
<reference evidence="1 8" key="4">
    <citation type="submission" date="2017-10" db="EMBL/GenBank/DDBJ databases">
        <title>Clinical isolate obtained from a human patient with meningeal tuberculosis in michoacan, Mexico.</title>
        <authorList>
            <person name="Guillen-Nepita A.L."/>
            <person name="Negrete-Paz A.M."/>
            <person name="Vazquez-Marrufo G."/>
            <person name="Cruz-Hernandez A."/>
            <person name="Fresia P."/>
            <person name="Naya H."/>
            <person name="Vazquez-Garciduenas M.S."/>
        </authorList>
    </citation>
    <scope>NUCLEOTIDE SEQUENCE [LARGE SCALE GENOMIC DNA]</scope>
    <source>
        <strain evidence="8">Beijing/MYC004</strain>
        <strain evidence="1">MYC004</strain>
    </source>
</reference>
<reference evidence="3" key="1">
    <citation type="submission" date="2015-03" db="EMBL/GenBank/DDBJ databases">
        <authorList>
            <person name="Murphy D."/>
        </authorList>
    </citation>
    <scope>NUCLEOTIDE SEQUENCE [LARGE SCALE GENOMIC DNA]</scope>
    <source>
        <strain evidence="3">K00500041</strain>
    </source>
</reference>
<gene>
    <name evidence="1" type="ORF">CAB90_02099</name>
    <name evidence="2" type="ORF">ERS007657_03189</name>
    <name evidence="3" type="ORF">ERS007703_01919</name>
    <name evidence="4" type="ORF">ERS007739_03360</name>
</gene>
<evidence type="ECO:0000313" key="8">
    <source>
        <dbReference type="Proteomes" id="UP000236349"/>
    </source>
</evidence>
<reference evidence="4" key="2">
    <citation type="submission" date="2015-03" db="EMBL/GenBank/DDBJ databases">
        <authorList>
            <consortium name="Pathogen Informatics"/>
            <person name="Murphy D."/>
        </authorList>
    </citation>
    <scope>NUCLEOTIDE SEQUENCE</scope>
    <source>
        <strain evidence="4">N09902308</strain>
    </source>
</reference>
<evidence type="ECO:0000313" key="5">
    <source>
        <dbReference type="Proteomes" id="UP000038802"/>
    </source>
</evidence>
<evidence type="ECO:0000313" key="3">
    <source>
        <dbReference type="EMBL" id="COV71526.1"/>
    </source>
</evidence>
<dbReference type="Proteomes" id="UP000236349">
    <property type="component" value="Chromosome"/>
</dbReference>
<evidence type="ECO:0000313" key="2">
    <source>
        <dbReference type="EMBL" id="CFR94941.1"/>
    </source>
</evidence>
<dbReference type="Proteomes" id="UP000046680">
    <property type="component" value="Unassembled WGS sequence"/>
</dbReference>
<dbReference type="AlphaFoldDB" id="A0A0T7PKF7"/>
<evidence type="ECO:0000313" key="1">
    <source>
        <dbReference type="EMBL" id="AUS50988.1"/>
    </source>
</evidence>
<reference evidence="5 6" key="3">
    <citation type="submission" date="2015-03" db="EMBL/GenBank/DDBJ databases">
        <authorList>
            <consortium name="Pathogen Informatics"/>
        </authorList>
    </citation>
    <scope>NUCLEOTIDE SEQUENCE [LARGE SCALE GENOMIC DNA]</scope>
    <source>
        <strain evidence="2 7">C09601061</strain>
        <strain evidence="5">K00500041</strain>
        <strain evidence="6">N09902308</strain>
    </source>
</reference>
<accession>A0A0T7PKF7</accession>
<evidence type="ECO:0000313" key="4">
    <source>
        <dbReference type="EMBL" id="COZ07458.1"/>
    </source>
</evidence>
<dbReference type="Proteomes" id="UP000039021">
    <property type="component" value="Unassembled WGS sequence"/>
</dbReference>
<dbReference type="Proteomes" id="UP000038802">
    <property type="component" value="Unassembled WGS sequence"/>
</dbReference>
<dbReference type="EMBL" id="CSAE01000184">
    <property type="protein sequence ID" value="COV71526.1"/>
    <property type="molecule type" value="Genomic_DNA"/>
</dbReference>
<dbReference type="EMBL" id="CGCX01001450">
    <property type="protein sequence ID" value="CFR94941.1"/>
    <property type="molecule type" value="Genomic_DNA"/>
</dbReference>
<organism evidence="1 8">
    <name type="scientific">Mycobacterium tuberculosis</name>
    <dbReference type="NCBI Taxonomy" id="1773"/>
    <lineage>
        <taxon>Bacteria</taxon>
        <taxon>Bacillati</taxon>
        <taxon>Actinomycetota</taxon>
        <taxon>Actinomycetes</taxon>
        <taxon>Mycobacteriales</taxon>
        <taxon>Mycobacteriaceae</taxon>
        <taxon>Mycobacterium</taxon>
        <taxon>Mycobacterium tuberculosis complex</taxon>
    </lineage>
</organism>
<dbReference type="EMBL" id="CSBK01001730">
    <property type="protein sequence ID" value="COZ07458.1"/>
    <property type="molecule type" value="Genomic_DNA"/>
</dbReference>
<dbReference type="EMBL" id="CP024614">
    <property type="protein sequence ID" value="AUS50988.1"/>
    <property type="molecule type" value="Genomic_DNA"/>
</dbReference>
<evidence type="ECO:0000313" key="6">
    <source>
        <dbReference type="Proteomes" id="UP000039021"/>
    </source>
</evidence>
<proteinExistence type="predicted"/>